<reference evidence="2 3" key="1">
    <citation type="journal article" date="2020" name="BMC Genomics">
        <title>Intraspecific diversification of the crop wild relative Brassica cretica Lam. using demographic model selection.</title>
        <authorList>
            <person name="Kioukis A."/>
            <person name="Michalopoulou V.A."/>
            <person name="Briers L."/>
            <person name="Pirintsos S."/>
            <person name="Studholme D.J."/>
            <person name="Pavlidis P."/>
            <person name="Sarris P.F."/>
        </authorList>
    </citation>
    <scope>NUCLEOTIDE SEQUENCE [LARGE SCALE GENOMIC DNA]</scope>
    <source>
        <strain evidence="3">cv. PFS-1207/04</strain>
    </source>
</reference>
<keyword evidence="1" id="KW-1133">Transmembrane helix</keyword>
<proteinExistence type="predicted"/>
<comment type="caution">
    <text evidence="2">The sequence shown here is derived from an EMBL/GenBank/DDBJ whole genome shotgun (WGS) entry which is preliminary data.</text>
</comment>
<evidence type="ECO:0000313" key="2">
    <source>
        <dbReference type="EMBL" id="KAF3542473.1"/>
    </source>
</evidence>
<accession>A0ABQ7BTU6</accession>
<dbReference type="Proteomes" id="UP000266723">
    <property type="component" value="Unassembled WGS sequence"/>
</dbReference>
<name>A0ABQ7BTU6_BRACR</name>
<feature type="transmembrane region" description="Helical" evidence="1">
    <location>
        <begin position="12"/>
        <end position="32"/>
    </location>
</feature>
<organism evidence="2 3">
    <name type="scientific">Brassica cretica</name>
    <name type="common">Mustard</name>
    <dbReference type="NCBI Taxonomy" id="69181"/>
    <lineage>
        <taxon>Eukaryota</taxon>
        <taxon>Viridiplantae</taxon>
        <taxon>Streptophyta</taxon>
        <taxon>Embryophyta</taxon>
        <taxon>Tracheophyta</taxon>
        <taxon>Spermatophyta</taxon>
        <taxon>Magnoliopsida</taxon>
        <taxon>eudicotyledons</taxon>
        <taxon>Gunneridae</taxon>
        <taxon>Pentapetalae</taxon>
        <taxon>rosids</taxon>
        <taxon>malvids</taxon>
        <taxon>Brassicales</taxon>
        <taxon>Brassicaceae</taxon>
        <taxon>Brassiceae</taxon>
        <taxon>Brassica</taxon>
    </lineage>
</organism>
<keyword evidence="1" id="KW-0812">Transmembrane</keyword>
<dbReference type="EMBL" id="QGKV02000832">
    <property type="protein sequence ID" value="KAF3542473.1"/>
    <property type="molecule type" value="Genomic_DNA"/>
</dbReference>
<protein>
    <submittedName>
        <fullName evidence="2">Uncharacterized protein</fullName>
    </submittedName>
</protein>
<keyword evidence="3" id="KW-1185">Reference proteome</keyword>
<gene>
    <name evidence="2" type="ORF">DY000_02008844</name>
</gene>
<evidence type="ECO:0000256" key="1">
    <source>
        <dbReference type="SAM" id="Phobius"/>
    </source>
</evidence>
<evidence type="ECO:0000313" key="3">
    <source>
        <dbReference type="Proteomes" id="UP000266723"/>
    </source>
</evidence>
<keyword evidence="1" id="KW-0472">Membrane</keyword>
<sequence>MHMDTNGNALFFVYHVRAYGGILYISAVLQMLNLDDFRRRCGLASNDTFTMHVFPNHIESLFSL</sequence>